<dbReference type="GO" id="GO:0005524">
    <property type="term" value="F:ATP binding"/>
    <property type="evidence" value="ECO:0007669"/>
    <property type="project" value="UniProtKB-KW"/>
</dbReference>
<evidence type="ECO:0000256" key="3">
    <source>
        <dbReference type="ARBA" id="ARBA00022840"/>
    </source>
</evidence>
<comment type="function">
    <text evidence="8">Catalyzes the dehydration of the S-form of NAD(P)HX at the expense of ATP, which is converted to ADP. Together with NAD(P)HX epimerase, which catalyzes the epimerization of the S- and R-forms, the enzyme allows the repair of both epimers of NAD(P)HX, a damaged form of NAD(P)H that is a result of enzymatic or heat-dependent hydration.</text>
</comment>
<feature type="binding site" evidence="8">
    <location>
        <position position="227"/>
    </location>
    <ligand>
        <name>(6S)-NADPHX</name>
        <dbReference type="ChEBI" id="CHEBI:64076"/>
    </ligand>
</feature>
<evidence type="ECO:0000256" key="7">
    <source>
        <dbReference type="ARBA" id="ARBA00047472"/>
    </source>
</evidence>
<protein>
    <recommendedName>
        <fullName evidence="8">ATP-dependent (S)-NAD(P)H-hydrate dehydratase</fullName>
        <ecNumber evidence="8">4.2.1.93</ecNumber>
    </recommendedName>
    <alternativeName>
        <fullName evidence="8">ATP-dependent NAD(P)HX dehydratase</fullName>
    </alternativeName>
</protein>
<dbReference type="InterPro" id="IPR000631">
    <property type="entry name" value="CARKD"/>
</dbReference>
<evidence type="ECO:0000256" key="5">
    <source>
        <dbReference type="ARBA" id="ARBA00023027"/>
    </source>
</evidence>
<comment type="catalytic activity">
    <reaction evidence="7 8">
        <text>(6S)-NADPHX + ATP = ADP + phosphate + NADPH + H(+)</text>
        <dbReference type="Rhea" id="RHEA:32231"/>
        <dbReference type="ChEBI" id="CHEBI:15378"/>
        <dbReference type="ChEBI" id="CHEBI:30616"/>
        <dbReference type="ChEBI" id="CHEBI:43474"/>
        <dbReference type="ChEBI" id="CHEBI:57783"/>
        <dbReference type="ChEBI" id="CHEBI:64076"/>
        <dbReference type="ChEBI" id="CHEBI:456216"/>
        <dbReference type="EC" id="4.2.1.93"/>
    </reaction>
</comment>
<comment type="similarity">
    <text evidence="8">Belongs to the NnrD/CARKD family.</text>
</comment>
<feature type="domain" description="YjeF C-terminal" evidence="9">
    <location>
        <begin position="1"/>
        <end position="302"/>
    </location>
</feature>
<dbReference type="GO" id="GO:0110051">
    <property type="term" value="P:metabolite repair"/>
    <property type="evidence" value="ECO:0007669"/>
    <property type="project" value="TreeGrafter"/>
</dbReference>
<dbReference type="Pfam" id="PF01256">
    <property type="entry name" value="Carb_kinase"/>
    <property type="match status" value="1"/>
</dbReference>
<keyword evidence="8" id="KW-0963">Cytoplasm</keyword>
<keyword evidence="11" id="KW-1185">Reference proteome</keyword>
<dbReference type="Gene3D" id="3.40.1190.20">
    <property type="match status" value="1"/>
</dbReference>
<dbReference type="GO" id="GO:0005737">
    <property type="term" value="C:cytoplasm"/>
    <property type="evidence" value="ECO:0007669"/>
    <property type="project" value="UniProtKB-SubCell"/>
</dbReference>
<dbReference type="InterPro" id="IPR029056">
    <property type="entry name" value="Ribokinase-like"/>
</dbReference>
<dbReference type="OrthoDB" id="8110916at2759"/>
<feature type="binding site" evidence="8">
    <location>
        <begin position="198"/>
        <end position="202"/>
    </location>
    <ligand>
        <name>ATP</name>
        <dbReference type="ChEBI" id="CHEBI:30616"/>
    </ligand>
</feature>
<dbReference type="HAMAP" id="MF_01965">
    <property type="entry name" value="NADHX_dehydratase"/>
    <property type="match status" value="1"/>
</dbReference>
<dbReference type="InterPro" id="IPR017953">
    <property type="entry name" value="Carbohydrate_kinase_pred_CS"/>
</dbReference>
<keyword evidence="3 8" id="KW-0067">ATP-binding</keyword>
<organism evidence="10 11">
    <name type="scientific">Wickerhamomyces mucosus</name>
    <dbReference type="NCBI Taxonomy" id="1378264"/>
    <lineage>
        <taxon>Eukaryota</taxon>
        <taxon>Fungi</taxon>
        <taxon>Dikarya</taxon>
        <taxon>Ascomycota</taxon>
        <taxon>Saccharomycotina</taxon>
        <taxon>Saccharomycetes</taxon>
        <taxon>Phaffomycetales</taxon>
        <taxon>Wickerhamomycetaceae</taxon>
        <taxon>Wickerhamomyces</taxon>
    </lineage>
</organism>
<comment type="subcellular location">
    <subcellularLocation>
        <location evidence="8">Cytoplasm</location>
    </subcellularLocation>
</comment>
<evidence type="ECO:0000256" key="2">
    <source>
        <dbReference type="ARBA" id="ARBA00022741"/>
    </source>
</evidence>
<comment type="cofactor">
    <cofactor evidence="8">
        <name>Mg(2+)</name>
        <dbReference type="ChEBI" id="CHEBI:18420"/>
    </cofactor>
</comment>
<dbReference type="PANTHER" id="PTHR12592">
    <property type="entry name" value="ATP-DEPENDENT (S)-NAD(P)H-HYDRATE DEHYDRATASE FAMILY MEMBER"/>
    <property type="match status" value="1"/>
</dbReference>
<evidence type="ECO:0000256" key="1">
    <source>
        <dbReference type="ARBA" id="ARBA00022553"/>
    </source>
</evidence>
<accession>A0A9P8TIC4</accession>
<keyword evidence="2 8" id="KW-0547">Nucleotide-binding</keyword>
<feature type="binding site" evidence="8">
    <location>
        <begin position="217"/>
        <end position="226"/>
    </location>
    <ligand>
        <name>ATP</name>
        <dbReference type="ChEBI" id="CHEBI:30616"/>
    </ligand>
</feature>
<proteinExistence type="inferred from homology"/>
<evidence type="ECO:0000256" key="4">
    <source>
        <dbReference type="ARBA" id="ARBA00022857"/>
    </source>
</evidence>
<dbReference type="GO" id="GO:0047453">
    <property type="term" value="F:ATP-dependent NAD(P)H-hydrate dehydratase activity"/>
    <property type="evidence" value="ECO:0007669"/>
    <property type="project" value="UniProtKB-UniRule"/>
</dbReference>
<evidence type="ECO:0000259" key="9">
    <source>
        <dbReference type="PROSITE" id="PS51383"/>
    </source>
</evidence>
<dbReference type="PANTHER" id="PTHR12592:SF0">
    <property type="entry name" value="ATP-DEPENDENT (S)-NAD(P)H-HYDRATE DEHYDRATASE"/>
    <property type="match status" value="1"/>
</dbReference>
<gene>
    <name evidence="10" type="ORF">WICMUC_000649</name>
</gene>
<dbReference type="PROSITE" id="PS51383">
    <property type="entry name" value="YJEF_C_3"/>
    <property type="match status" value="1"/>
</dbReference>
<dbReference type="FunFam" id="3.40.1190.20:FF:000023">
    <property type="entry name" value="ATP-dependent (S)-NAD(P)H-hydrate dehydratase"/>
    <property type="match status" value="1"/>
</dbReference>
<keyword evidence="6 8" id="KW-0456">Lyase</keyword>
<reference evidence="10" key="2">
    <citation type="submission" date="2021-01" db="EMBL/GenBank/DDBJ databases">
        <authorList>
            <person name="Schikora-Tamarit M.A."/>
        </authorList>
    </citation>
    <scope>NUCLEOTIDE SEQUENCE</scope>
    <source>
        <strain evidence="10">CBS6341</strain>
    </source>
</reference>
<evidence type="ECO:0000313" key="10">
    <source>
        <dbReference type="EMBL" id="KAH3679906.1"/>
    </source>
</evidence>
<evidence type="ECO:0000256" key="6">
    <source>
        <dbReference type="ARBA" id="ARBA00023239"/>
    </source>
</evidence>
<name>A0A9P8TIC4_9ASCO</name>
<evidence type="ECO:0000313" key="11">
    <source>
        <dbReference type="Proteomes" id="UP000769528"/>
    </source>
</evidence>
<comment type="caution">
    <text evidence="10">The sequence shown here is derived from an EMBL/GenBank/DDBJ whole genome shotgun (WGS) entry which is preliminary data.</text>
</comment>
<dbReference type="AlphaFoldDB" id="A0A9P8TIC4"/>
<dbReference type="PROSITE" id="PS01049">
    <property type="entry name" value="YJEF_C_1"/>
    <property type="match status" value="1"/>
</dbReference>
<dbReference type="CDD" id="cd01171">
    <property type="entry name" value="YXKO-related"/>
    <property type="match status" value="1"/>
</dbReference>
<comment type="catalytic activity">
    <reaction evidence="8">
        <text>(6S)-NADHX + ATP = ADP + phosphate + NADH + H(+)</text>
        <dbReference type="Rhea" id="RHEA:19017"/>
        <dbReference type="ChEBI" id="CHEBI:15378"/>
        <dbReference type="ChEBI" id="CHEBI:30616"/>
        <dbReference type="ChEBI" id="CHEBI:43474"/>
        <dbReference type="ChEBI" id="CHEBI:57945"/>
        <dbReference type="ChEBI" id="CHEBI:64074"/>
        <dbReference type="ChEBI" id="CHEBI:456216"/>
        <dbReference type="EC" id="4.2.1.93"/>
    </reaction>
</comment>
<dbReference type="Proteomes" id="UP000769528">
    <property type="component" value="Unassembled WGS sequence"/>
</dbReference>
<dbReference type="EMBL" id="JAEUBF010000206">
    <property type="protein sequence ID" value="KAH3679906.1"/>
    <property type="molecule type" value="Genomic_DNA"/>
</dbReference>
<dbReference type="SUPFAM" id="SSF53613">
    <property type="entry name" value="Ribokinase-like"/>
    <property type="match status" value="1"/>
</dbReference>
<dbReference type="NCBIfam" id="TIGR00196">
    <property type="entry name" value="yjeF_cterm"/>
    <property type="match status" value="1"/>
</dbReference>
<keyword evidence="1 8" id="KW-0597">Phosphoprotein</keyword>
<feature type="binding site" evidence="8">
    <location>
        <begin position="155"/>
        <end position="161"/>
    </location>
    <ligand>
        <name>(6S)-NADPHX</name>
        <dbReference type="ChEBI" id="CHEBI:64076"/>
    </ligand>
</feature>
<sequence length="308" mass="34012">MQIAGRIVVFGGCEDYTGAPYFSAHSALLFGADLSHIICEKNAATVIKSYTPNLMVHPYLYEEDNVPEKYQNRIDEFLETKVLEKVRALLGRNIHVVVVGPGLGRDEIMLRTLEKVINFLREKDIPIIIDADGLFLISQKPDLIKGYSKAILTPNVVEFKRIAKALDVEVSNEITEENQIQEAIQVSSKLGGVTVLRKGTNDLIVKNLTVLKSSITGSNRRVGGQGDSLTGVLATLIAWGKAYEQRLWNHNNDISPNDIPLLAAFGGSIITRVAAKEAFKEKGRSMQATDLHAKIGNAYKIVIEDERL</sequence>
<evidence type="ECO:0000256" key="8">
    <source>
        <dbReference type="HAMAP-Rule" id="MF_03157"/>
    </source>
</evidence>
<reference evidence="10" key="1">
    <citation type="journal article" date="2021" name="Open Biol.">
        <title>Shared evolutionary footprints suggest mitochondrial oxidative damage underlies multiple complex I losses in fungi.</title>
        <authorList>
            <person name="Schikora-Tamarit M.A."/>
            <person name="Marcet-Houben M."/>
            <person name="Nosek J."/>
            <person name="Gabaldon T."/>
        </authorList>
    </citation>
    <scope>NUCLEOTIDE SEQUENCE</scope>
    <source>
        <strain evidence="10">CBS6341</strain>
    </source>
</reference>
<feature type="binding site" evidence="8">
    <location>
        <position position="102"/>
    </location>
    <ligand>
        <name>(6S)-NADPHX</name>
        <dbReference type="ChEBI" id="CHEBI:64076"/>
    </ligand>
</feature>
<dbReference type="GO" id="GO:0046496">
    <property type="term" value="P:nicotinamide nucleotide metabolic process"/>
    <property type="evidence" value="ECO:0007669"/>
    <property type="project" value="UniProtKB-UniRule"/>
</dbReference>
<keyword evidence="4" id="KW-0521">NADP</keyword>
<dbReference type="EC" id="4.2.1.93" evidence="8"/>
<keyword evidence="5 8" id="KW-0520">NAD</keyword>